<dbReference type="PROSITE" id="PS51462">
    <property type="entry name" value="NUDIX"/>
    <property type="match status" value="1"/>
</dbReference>
<feature type="domain" description="Nudix hydrolase" evidence="9">
    <location>
        <begin position="47"/>
        <end position="185"/>
    </location>
</feature>
<comment type="similarity">
    <text evidence="3">Belongs to the Nudix hydrolase family. NudK subfamily.</text>
</comment>
<evidence type="ECO:0000313" key="11">
    <source>
        <dbReference type="Proteomes" id="UP001235269"/>
    </source>
</evidence>
<dbReference type="EMBL" id="JAUSWH010000001">
    <property type="protein sequence ID" value="MDQ0454113.1"/>
    <property type="molecule type" value="Genomic_DNA"/>
</dbReference>
<evidence type="ECO:0000256" key="6">
    <source>
        <dbReference type="ARBA" id="ARBA00022801"/>
    </source>
</evidence>
<dbReference type="InterPro" id="IPR004385">
    <property type="entry name" value="NDP_pyrophosphatase"/>
</dbReference>
<organism evidence="10 11">
    <name type="scientific">Rhizobium paknamense</name>
    <dbReference type="NCBI Taxonomy" id="1206817"/>
    <lineage>
        <taxon>Bacteria</taxon>
        <taxon>Pseudomonadati</taxon>
        <taxon>Pseudomonadota</taxon>
        <taxon>Alphaproteobacteria</taxon>
        <taxon>Hyphomicrobiales</taxon>
        <taxon>Rhizobiaceae</taxon>
        <taxon>Rhizobium/Agrobacterium group</taxon>
        <taxon>Rhizobium</taxon>
    </lineage>
</organism>
<dbReference type="SUPFAM" id="SSF55811">
    <property type="entry name" value="Nudix"/>
    <property type="match status" value="1"/>
</dbReference>
<gene>
    <name evidence="10" type="ORF">QO005_000428</name>
</gene>
<dbReference type="RefSeq" id="WP_307156316.1">
    <property type="nucleotide sequence ID" value="NZ_JAUSWH010000001.1"/>
</dbReference>
<evidence type="ECO:0000256" key="2">
    <source>
        <dbReference type="ARBA" id="ARBA00001946"/>
    </source>
</evidence>
<dbReference type="Gene3D" id="3.90.79.10">
    <property type="entry name" value="Nucleoside Triphosphate Pyrophosphohydrolase"/>
    <property type="match status" value="1"/>
</dbReference>
<name>A0ABU0I7B6_9HYPH</name>
<protein>
    <recommendedName>
        <fullName evidence="5">GDP-mannose pyrophosphatase</fullName>
    </recommendedName>
    <alternativeName>
        <fullName evidence="7">GDP-mannose hydrolase</fullName>
    </alternativeName>
    <alternativeName>
        <fullName evidence="8">GDPMK</fullName>
    </alternativeName>
</protein>
<comment type="cofactor">
    <cofactor evidence="2">
        <name>Mg(2+)</name>
        <dbReference type="ChEBI" id="CHEBI:18420"/>
    </cofactor>
</comment>
<comment type="catalytic activity">
    <reaction evidence="1">
        <text>GDP-alpha-D-mannose + H2O = alpha-D-mannose 1-phosphate + GMP + 2 H(+)</text>
        <dbReference type="Rhea" id="RHEA:27978"/>
        <dbReference type="ChEBI" id="CHEBI:15377"/>
        <dbReference type="ChEBI" id="CHEBI:15378"/>
        <dbReference type="ChEBI" id="CHEBI:57527"/>
        <dbReference type="ChEBI" id="CHEBI:58115"/>
        <dbReference type="ChEBI" id="CHEBI:58409"/>
    </reaction>
</comment>
<evidence type="ECO:0000256" key="3">
    <source>
        <dbReference type="ARBA" id="ARBA00007275"/>
    </source>
</evidence>
<accession>A0ABU0I7B6</accession>
<dbReference type="Proteomes" id="UP001235269">
    <property type="component" value="Unassembled WGS sequence"/>
</dbReference>
<proteinExistence type="inferred from homology"/>
<evidence type="ECO:0000259" key="9">
    <source>
        <dbReference type="PROSITE" id="PS51462"/>
    </source>
</evidence>
<evidence type="ECO:0000256" key="5">
    <source>
        <dbReference type="ARBA" id="ARBA00016377"/>
    </source>
</evidence>
<keyword evidence="6" id="KW-0378">Hydrolase</keyword>
<sequence length="193" mass="21621">MKIADEKRIEIVEDKTLWKGWSHLRKLVFDYRKQDGETARLSWEVFDRGHAVAVLLYHAGRGTTLLVRQFRMPAHIMGDTPFLLEVPAGMTDGEETEKAARREVLEETGYAVKTLKFLFSSYMSPGAVTEKLHFYAAEVTDAEKVAAGGGLAEENEDLELVELPLSQAIAMIDSGEIVDAKTIMLLQWAALHL</sequence>
<dbReference type="CDD" id="cd24157">
    <property type="entry name" value="NUDIX_GDPMK"/>
    <property type="match status" value="1"/>
</dbReference>
<evidence type="ECO:0000256" key="7">
    <source>
        <dbReference type="ARBA" id="ARBA00032162"/>
    </source>
</evidence>
<comment type="caution">
    <text evidence="10">The sequence shown here is derived from an EMBL/GenBank/DDBJ whole genome shotgun (WGS) entry which is preliminary data.</text>
</comment>
<dbReference type="PANTHER" id="PTHR11839">
    <property type="entry name" value="UDP/ADP-SUGAR PYROPHOSPHATASE"/>
    <property type="match status" value="1"/>
</dbReference>
<evidence type="ECO:0000256" key="8">
    <source>
        <dbReference type="ARBA" id="ARBA00032272"/>
    </source>
</evidence>
<comment type="subunit">
    <text evidence="4">Homodimer.</text>
</comment>
<dbReference type="InterPro" id="IPR000086">
    <property type="entry name" value="NUDIX_hydrolase_dom"/>
</dbReference>
<keyword evidence="11" id="KW-1185">Reference proteome</keyword>
<evidence type="ECO:0000313" key="10">
    <source>
        <dbReference type="EMBL" id="MDQ0454113.1"/>
    </source>
</evidence>
<reference evidence="10 11" key="1">
    <citation type="submission" date="2023-07" db="EMBL/GenBank/DDBJ databases">
        <title>Genomic Encyclopedia of Type Strains, Phase IV (KMG-IV): sequencing the most valuable type-strain genomes for metagenomic binning, comparative biology and taxonomic classification.</title>
        <authorList>
            <person name="Goeker M."/>
        </authorList>
    </citation>
    <scope>NUCLEOTIDE SEQUENCE [LARGE SCALE GENOMIC DNA]</scope>
    <source>
        <strain evidence="10 11">DSM 100301</strain>
    </source>
</reference>
<dbReference type="PANTHER" id="PTHR11839:SF18">
    <property type="entry name" value="NUDIX HYDROLASE DOMAIN-CONTAINING PROTEIN"/>
    <property type="match status" value="1"/>
</dbReference>
<dbReference type="InterPro" id="IPR015797">
    <property type="entry name" value="NUDIX_hydrolase-like_dom_sf"/>
</dbReference>
<evidence type="ECO:0000256" key="1">
    <source>
        <dbReference type="ARBA" id="ARBA00000847"/>
    </source>
</evidence>
<evidence type="ECO:0000256" key="4">
    <source>
        <dbReference type="ARBA" id="ARBA00011738"/>
    </source>
</evidence>
<dbReference type="Pfam" id="PF00293">
    <property type="entry name" value="NUDIX"/>
    <property type="match status" value="1"/>
</dbReference>
<dbReference type="NCBIfam" id="TIGR00052">
    <property type="entry name" value="nudix-type nucleoside diphosphatase, YffH/AdpP family"/>
    <property type="match status" value="1"/>
</dbReference>